<dbReference type="GO" id="GO:0005615">
    <property type="term" value="C:extracellular space"/>
    <property type="evidence" value="ECO:0007669"/>
    <property type="project" value="TreeGrafter"/>
</dbReference>
<dbReference type="GO" id="GO:0006955">
    <property type="term" value="P:immune response"/>
    <property type="evidence" value="ECO:0007669"/>
    <property type="project" value="InterPro"/>
</dbReference>
<dbReference type="SUPFAM" id="SSF54403">
    <property type="entry name" value="Cystatin/monellin"/>
    <property type="match status" value="1"/>
</dbReference>
<keyword evidence="2" id="KW-0646">Protease inhibitor</keyword>
<evidence type="ECO:0000256" key="4">
    <source>
        <dbReference type="ARBA" id="ARBA00023157"/>
    </source>
</evidence>
<accession>A0AA35LIL0</accession>
<evidence type="ECO:0000256" key="2">
    <source>
        <dbReference type="ARBA" id="ARBA00022690"/>
    </source>
</evidence>
<organism evidence="6 7">
    <name type="scientific">Podarcis lilfordi</name>
    <name type="common">Lilford's wall lizard</name>
    <dbReference type="NCBI Taxonomy" id="74358"/>
    <lineage>
        <taxon>Eukaryota</taxon>
        <taxon>Metazoa</taxon>
        <taxon>Chordata</taxon>
        <taxon>Craniata</taxon>
        <taxon>Vertebrata</taxon>
        <taxon>Euteleostomi</taxon>
        <taxon>Lepidosauria</taxon>
        <taxon>Squamata</taxon>
        <taxon>Bifurcata</taxon>
        <taxon>Unidentata</taxon>
        <taxon>Episquamata</taxon>
        <taxon>Laterata</taxon>
        <taxon>Lacertibaenia</taxon>
        <taxon>Lacertidae</taxon>
        <taxon>Podarcis</taxon>
    </lineage>
</organism>
<dbReference type="GO" id="GO:0004869">
    <property type="term" value="F:cysteine-type endopeptidase inhibitor activity"/>
    <property type="evidence" value="ECO:0007669"/>
    <property type="project" value="UniProtKB-KW"/>
</dbReference>
<dbReference type="GO" id="GO:0031643">
    <property type="term" value="P:positive regulation of myelination"/>
    <property type="evidence" value="ECO:0007669"/>
    <property type="project" value="TreeGrafter"/>
</dbReference>
<dbReference type="EMBL" id="OX395142">
    <property type="protein sequence ID" value="CAI5796834.1"/>
    <property type="molecule type" value="Genomic_DNA"/>
</dbReference>
<dbReference type="PANTHER" id="PTHR47141">
    <property type="entry name" value="CYSTATIN-F"/>
    <property type="match status" value="1"/>
</dbReference>
<evidence type="ECO:0000313" key="7">
    <source>
        <dbReference type="Proteomes" id="UP001178461"/>
    </source>
</evidence>
<dbReference type="GO" id="GO:0005783">
    <property type="term" value="C:endoplasmic reticulum"/>
    <property type="evidence" value="ECO:0007669"/>
    <property type="project" value="TreeGrafter"/>
</dbReference>
<dbReference type="FunFam" id="3.10.450.10:FF:000004">
    <property type="entry name" value="Cystatin C"/>
    <property type="match status" value="1"/>
</dbReference>
<dbReference type="InterPro" id="IPR046350">
    <property type="entry name" value="Cystatin_sf"/>
</dbReference>
<evidence type="ECO:0000313" key="6">
    <source>
        <dbReference type="EMBL" id="CAI5796834.1"/>
    </source>
</evidence>
<dbReference type="Gene3D" id="3.10.450.10">
    <property type="match status" value="1"/>
</dbReference>
<feature type="domain" description="Cystatin" evidence="5">
    <location>
        <begin position="74"/>
        <end position="187"/>
    </location>
</feature>
<comment type="similarity">
    <text evidence="1">Belongs to the cystatin family.</text>
</comment>
<dbReference type="Pfam" id="PF00031">
    <property type="entry name" value="Cystatin"/>
    <property type="match status" value="1"/>
</dbReference>
<dbReference type="PANTHER" id="PTHR47141:SF1">
    <property type="entry name" value="CYSTATIN-F"/>
    <property type="match status" value="1"/>
</dbReference>
<keyword evidence="7" id="KW-1185">Reference proteome</keyword>
<protein>
    <submittedName>
        <fullName evidence="6">Cystatin-F</fullName>
    </submittedName>
</protein>
<reference evidence="6" key="1">
    <citation type="submission" date="2022-12" db="EMBL/GenBank/DDBJ databases">
        <authorList>
            <person name="Alioto T."/>
            <person name="Alioto T."/>
            <person name="Gomez Garrido J."/>
        </authorList>
    </citation>
    <scope>NUCLEOTIDE SEQUENCE</scope>
</reference>
<gene>
    <name evidence="6" type="ORF">PODLI_1B041990</name>
</gene>
<evidence type="ECO:0000259" key="5">
    <source>
        <dbReference type="SMART" id="SM00043"/>
    </source>
</evidence>
<dbReference type="GO" id="GO:0005794">
    <property type="term" value="C:Golgi apparatus"/>
    <property type="evidence" value="ECO:0007669"/>
    <property type="project" value="TreeGrafter"/>
</dbReference>
<keyword evidence="3" id="KW-0789">Thiol protease inhibitor</keyword>
<dbReference type="InterPro" id="IPR042886">
    <property type="entry name" value="Cystatin-F"/>
</dbReference>
<dbReference type="AlphaFoldDB" id="A0AA35LIL0"/>
<name>A0AA35LIL0_9SAUR</name>
<dbReference type="GO" id="GO:0005770">
    <property type="term" value="C:late endosome"/>
    <property type="evidence" value="ECO:0007669"/>
    <property type="project" value="TreeGrafter"/>
</dbReference>
<dbReference type="SMART" id="SM00043">
    <property type="entry name" value="CY"/>
    <property type="match status" value="1"/>
</dbReference>
<dbReference type="GO" id="GO:0005764">
    <property type="term" value="C:lysosome"/>
    <property type="evidence" value="ECO:0007669"/>
    <property type="project" value="TreeGrafter"/>
</dbReference>
<dbReference type="Proteomes" id="UP001178461">
    <property type="component" value="Chromosome 17"/>
</dbReference>
<proteinExistence type="inferred from homology"/>
<keyword evidence="4" id="KW-1015">Disulfide bond</keyword>
<evidence type="ECO:0000256" key="3">
    <source>
        <dbReference type="ARBA" id="ARBA00022704"/>
    </source>
</evidence>
<evidence type="ECO:0000256" key="1">
    <source>
        <dbReference type="ARBA" id="ARBA00009403"/>
    </source>
</evidence>
<sequence>MRVPEQAVETPLPLLGAKKQVFESSSPRLFADYSRKVEMVSIGWRKMALLCCLLLCDVARTSAGSKRHLPNSAIKPGSPIAVKTNDPGVQRAARFGVYRYNNSSNDIFLFREFRINKAMRQVVRGVKYKIDVDICRTVCSKRIHPEPDLDRCDFQRKKTLRQTFRCYFEVWITPWLHQVEVPVSLCQ</sequence>
<dbReference type="CDD" id="cd00042">
    <property type="entry name" value="CY"/>
    <property type="match status" value="1"/>
</dbReference>
<dbReference type="GO" id="GO:1903979">
    <property type="term" value="P:negative regulation of microglial cell activation"/>
    <property type="evidence" value="ECO:0007669"/>
    <property type="project" value="TreeGrafter"/>
</dbReference>
<dbReference type="InterPro" id="IPR000010">
    <property type="entry name" value="Cystatin_dom"/>
</dbReference>